<keyword evidence="1" id="KW-0472">Membrane</keyword>
<organism evidence="2 3">
    <name type="scientific">Youxingia wuxianensis</name>
    <dbReference type="NCBI Taxonomy" id="2763678"/>
    <lineage>
        <taxon>Bacteria</taxon>
        <taxon>Bacillati</taxon>
        <taxon>Bacillota</taxon>
        <taxon>Clostridia</taxon>
        <taxon>Eubacteriales</taxon>
        <taxon>Oscillospiraceae</taxon>
        <taxon>Youxingia</taxon>
    </lineage>
</organism>
<reference evidence="2" key="1">
    <citation type="submission" date="2020-08" db="EMBL/GenBank/DDBJ databases">
        <title>Genome public.</title>
        <authorList>
            <person name="Liu C."/>
            <person name="Sun Q."/>
        </authorList>
    </citation>
    <scope>NUCLEOTIDE SEQUENCE</scope>
    <source>
        <strain evidence="2">NSJ-64</strain>
    </source>
</reference>
<keyword evidence="1" id="KW-0812">Transmembrane</keyword>
<dbReference type="AlphaFoldDB" id="A0A926ES97"/>
<dbReference type="EMBL" id="JACRTD010000004">
    <property type="protein sequence ID" value="MBC8585340.1"/>
    <property type="molecule type" value="Genomic_DNA"/>
</dbReference>
<accession>A0A926ES97</accession>
<keyword evidence="1" id="KW-1133">Transmembrane helix</keyword>
<name>A0A926ES97_9FIRM</name>
<gene>
    <name evidence="2" type="ORF">H8705_07060</name>
</gene>
<comment type="caution">
    <text evidence="2">The sequence shown here is derived from an EMBL/GenBank/DDBJ whole genome shotgun (WGS) entry which is preliminary data.</text>
</comment>
<dbReference type="RefSeq" id="WP_262395123.1">
    <property type="nucleotide sequence ID" value="NZ_JACRTD010000004.1"/>
</dbReference>
<feature type="transmembrane region" description="Helical" evidence="1">
    <location>
        <begin position="12"/>
        <end position="37"/>
    </location>
</feature>
<evidence type="ECO:0000313" key="3">
    <source>
        <dbReference type="Proteomes" id="UP000623678"/>
    </source>
</evidence>
<proteinExistence type="predicted"/>
<dbReference type="Proteomes" id="UP000623678">
    <property type="component" value="Unassembled WGS sequence"/>
</dbReference>
<evidence type="ECO:0000313" key="2">
    <source>
        <dbReference type="EMBL" id="MBC8585340.1"/>
    </source>
</evidence>
<evidence type="ECO:0000256" key="1">
    <source>
        <dbReference type="SAM" id="Phobius"/>
    </source>
</evidence>
<sequence>MEEKKVPAGDMLSVILPLLIAIMLLLSAAGCAIYQYASAKAYREKWKDYNDCGLA</sequence>
<keyword evidence="3" id="KW-1185">Reference proteome</keyword>
<dbReference type="PROSITE" id="PS51257">
    <property type="entry name" value="PROKAR_LIPOPROTEIN"/>
    <property type="match status" value="1"/>
</dbReference>
<protein>
    <submittedName>
        <fullName evidence="2">Uncharacterized protein</fullName>
    </submittedName>
</protein>